<comment type="caution">
    <text evidence="3">The sequence shown here is derived from an EMBL/GenBank/DDBJ whole genome shotgun (WGS) entry which is preliminary data.</text>
</comment>
<keyword evidence="2" id="KW-0812">Transmembrane</keyword>
<dbReference type="Proteomes" id="UP001157355">
    <property type="component" value="Unassembled WGS sequence"/>
</dbReference>
<feature type="region of interest" description="Disordered" evidence="1">
    <location>
        <begin position="1"/>
        <end position="23"/>
    </location>
</feature>
<feature type="transmembrane region" description="Helical" evidence="2">
    <location>
        <begin position="39"/>
        <end position="61"/>
    </location>
</feature>
<organism evidence="3 4">
    <name type="scientific">Cypionkella aquatica</name>
    <dbReference type="NCBI Taxonomy" id="1756042"/>
    <lineage>
        <taxon>Bacteria</taxon>
        <taxon>Pseudomonadati</taxon>
        <taxon>Pseudomonadota</taxon>
        <taxon>Alphaproteobacteria</taxon>
        <taxon>Rhodobacterales</taxon>
        <taxon>Paracoccaceae</taxon>
        <taxon>Cypionkella</taxon>
    </lineage>
</organism>
<proteinExistence type="predicted"/>
<feature type="compositionally biased region" description="Basic and acidic residues" evidence="1">
    <location>
        <begin position="1"/>
        <end position="10"/>
    </location>
</feature>
<sequence length="71" mass="7258">MACRTIDRVSRSPAEMATPSGLASPACASKRGFGFGLGIIIGCSFVVTAAGVQVWAGAVIARQMDRMALLG</sequence>
<reference evidence="3 4" key="1">
    <citation type="journal article" date="2014" name="Int. J. Syst. Evol. Microbiol.">
        <title>Complete genome sequence of Corynebacterium casei LMG S-19264T (=DSM 44701T), isolated from a smear-ripened cheese.</title>
        <authorList>
            <consortium name="US DOE Joint Genome Institute (JGI-PGF)"/>
            <person name="Walter F."/>
            <person name="Albersmeier A."/>
            <person name="Kalinowski J."/>
            <person name="Ruckert C."/>
        </authorList>
    </citation>
    <scope>NUCLEOTIDE SEQUENCE [LARGE SCALE GENOMIC DNA]</scope>
    <source>
        <strain evidence="3 4">NBRC 111766</strain>
    </source>
</reference>
<gene>
    <name evidence="3" type="ORF">GCM10010873_25110</name>
</gene>
<evidence type="ECO:0000256" key="2">
    <source>
        <dbReference type="SAM" id="Phobius"/>
    </source>
</evidence>
<dbReference type="AlphaFoldDB" id="A0AA37U0A5"/>
<evidence type="ECO:0000256" key="1">
    <source>
        <dbReference type="SAM" id="MobiDB-lite"/>
    </source>
</evidence>
<accession>A0AA37U0A5</accession>
<keyword evidence="2" id="KW-1133">Transmembrane helix</keyword>
<evidence type="ECO:0000313" key="3">
    <source>
        <dbReference type="EMBL" id="GLS87537.1"/>
    </source>
</evidence>
<evidence type="ECO:0000313" key="4">
    <source>
        <dbReference type="Proteomes" id="UP001157355"/>
    </source>
</evidence>
<name>A0AA37U0A5_9RHOB</name>
<dbReference type="EMBL" id="BSPP01000008">
    <property type="protein sequence ID" value="GLS87537.1"/>
    <property type="molecule type" value="Genomic_DNA"/>
</dbReference>
<keyword evidence="2" id="KW-0472">Membrane</keyword>
<keyword evidence="4" id="KW-1185">Reference proteome</keyword>
<protein>
    <submittedName>
        <fullName evidence="3">Uncharacterized protein</fullName>
    </submittedName>
</protein>